<dbReference type="PROSITE" id="PS00211">
    <property type="entry name" value="ABC_TRANSPORTER_1"/>
    <property type="match status" value="1"/>
</dbReference>
<dbReference type="Gene3D" id="1.20.1560.10">
    <property type="entry name" value="ABC transporter type 1, transmembrane domain"/>
    <property type="match status" value="1"/>
</dbReference>
<evidence type="ECO:0000256" key="4">
    <source>
        <dbReference type="ARBA" id="ARBA00022840"/>
    </source>
</evidence>
<feature type="transmembrane region" description="Helical" evidence="7">
    <location>
        <begin position="81"/>
        <end position="104"/>
    </location>
</feature>
<evidence type="ECO:0000256" key="2">
    <source>
        <dbReference type="ARBA" id="ARBA00022692"/>
    </source>
</evidence>
<dbReference type="EMBL" id="BAAANH010000004">
    <property type="protein sequence ID" value="GAA1762325.1"/>
    <property type="molecule type" value="Genomic_DNA"/>
</dbReference>
<keyword evidence="3" id="KW-0547">Nucleotide-binding</keyword>
<sequence>MAREARNARLRQQLGQLLGLAGANPRSWILGVVIGSIALALLDTLGVAAMAPLMQLITTGSADSGILADISTLLGTSSPQALIPIVAGIVAGLFILKSVLALLFRWWILGRTTRISALASSQLMRMYILAPYADHRSRRTSEIYRSVSDSTAQSTSVLLAVTALFTDSLVLIALAVVIAVVSPSVMLVTAVIFGVLVFGVQRMLRNRQSRIGEEVSASALQSWQYLLPALDGFREARLTSSANAFADGYQKAKLRTAHAGRQLAIISDAPRYLLEIGFVLAIIGISAVLTATTSPAETLTILAVFGAASVRALPTMNRVAASLATIRTGQVGLDIVTNTADELRRGGMHDETPRPDSRYAGDITLHEVEFRYPDADRPVLGGISLDIAENRTTAFVGSSGAGKSTLLDLVLGLLEPTSGSIECGGRSVHDDLPSWFANLGVVPQDVFLLNDTLAANIAFGVPEADIDLARVAEVITTAQLDGVVADLPQGLRTEVGERGVRLSGGQRQRIGLARALYRQPRILVLDEATSALDNATEHEIATTLRSLQGSMTILIVAHRLSTVRNADTLVYLKDGRIEETGTFEHVRATSPDFARLVQLGELN</sequence>
<dbReference type="InterPro" id="IPR003439">
    <property type="entry name" value="ABC_transporter-like_ATP-bd"/>
</dbReference>
<dbReference type="InterPro" id="IPR036640">
    <property type="entry name" value="ABC1_TM_sf"/>
</dbReference>
<dbReference type="PANTHER" id="PTHR24221:SF654">
    <property type="entry name" value="ATP-BINDING CASSETTE SUB-FAMILY B MEMBER 6"/>
    <property type="match status" value="1"/>
</dbReference>
<dbReference type="GO" id="GO:0005524">
    <property type="term" value="F:ATP binding"/>
    <property type="evidence" value="ECO:0007669"/>
    <property type="project" value="UniProtKB-KW"/>
</dbReference>
<keyword evidence="6 7" id="KW-0472">Membrane</keyword>
<comment type="caution">
    <text evidence="10">The sequence shown here is derived from an EMBL/GenBank/DDBJ whole genome shotgun (WGS) entry which is preliminary data.</text>
</comment>
<keyword evidence="2 7" id="KW-0812">Transmembrane</keyword>
<dbReference type="SUPFAM" id="SSF52540">
    <property type="entry name" value="P-loop containing nucleoside triphosphate hydrolases"/>
    <property type="match status" value="1"/>
</dbReference>
<dbReference type="InterPro" id="IPR011527">
    <property type="entry name" value="ABC1_TM_dom"/>
</dbReference>
<feature type="transmembrane region" description="Helical" evidence="7">
    <location>
        <begin position="272"/>
        <end position="291"/>
    </location>
</feature>
<dbReference type="InterPro" id="IPR027417">
    <property type="entry name" value="P-loop_NTPase"/>
</dbReference>
<dbReference type="PROSITE" id="PS50929">
    <property type="entry name" value="ABC_TM1F"/>
    <property type="match status" value="1"/>
</dbReference>
<keyword evidence="4 10" id="KW-0067">ATP-binding</keyword>
<evidence type="ECO:0000256" key="6">
    <source>
        <dbReference type="ARBA" id="ARBA00023136"/>
    </source>
</evidence>
<evidence type="ECO:0000256" key="1">
    <source>
        <dbReference type="ARBA" id="ARBA00004651"/>
    </source>
</evidence>
<evidence type="ECO:0000313" key="10">
    <source>
        <dbReference type="EMBL" id="GAA1762325.1"/>
    </source>
</evidence>
<feature type="transmembrane region" description="Helical" evidence="7">
    <location>
        <begin position="28"/>
        <end position="51"/>
    </location>
</feature>
<evidence type="ECO:0000259" key="9">
    <source>
        <dbReference type="PROSITE" id="PS50929"/>
    </source>
</evidence>
<feature type="transmembrane region" description="Helical" evidence="7">
    <location>
        <begin position="185"/>
        <end position="204"/>
    </location>
</feature>
<proteinExistence type="predicted"/>
<dbReference type="Proteomes" id="UP001500506">
    <property type="component" value="Unassembled WGS sequence"/>
</dbReference>
<dbReference type="RefSeq" id="WP_232497602.1">
    <property type="nucleotide sequence ID" value="NZ_BAAANH010000004.1"/>
</dbReference>
<dbReference type="InterPro" id="IPR039421">
    <property type="entry name" value="Type_1_exporter"/>
</dbReference>
<dbReference type="InterPro" id="IPR003593">
    <property type="entry name" value="AAA+_ATPase"/>
</dbReference>
<dbReference type="SMART" id="SM00382">
    <property type="entry name" value="AAA"/>
    <property type="match status" value="1"/>
</dbReference>
<name>A0ABP4WWT8_9MICO</name>
<feature type="domain" description="ABC transporter" evidence="8">
    <location>
        <begin position="363"/>
        <end position="599"/>
    </location>
</feature>
<reference evidence="11" key="1">
    <citation type="journal article" date="2019" name="Int. J. Syst. Evol. Microbiol.">
        <title>The Global Catalogue of Microorganisms (GCM) 10K type strain sequencing project: providing services to taxonomists for standard genome sequencing and annotation.</title>
        <authorList>
            <consortium name="The Broad Institute Genomics Platform"/>
            <consortium name="The Broad Institute Genome Sequencing Center for Infectious Disease"/>
            <person name="Wu L."/>
            <person name="Ma J."/>
        </authorList>
    </citation>
    <scope>NUCLEOTIDE SEQUENCE [LARGE SCALE GENOMIC DNA]</scope>
    <source>
        <strain evidence="11">JCM 14319</strain>
    </source>
</reference>
<dbReference type="InterPro" id="IPR017871">
    <property type="entry name" value="ABC_transporter-like_CS"/>
</dbReference>
<evidence type="ECO:0000256" key="7">
    <source>
        <dbReference type="SAM" id="Phobius"/>
    </source>
</evidence>
<dbReference type="PANTHER" id="PTHR24221">
    <property type="entry name" value="ATP-BINDING CASSETTE SUB-FAMILY B"/>
    <property type="match status" value="1"/>
</dbReference>
<evidence type="ECO:0000256" key="5">
    <source>
        <dbReference type="ARBA" id="ARBA00022989"/>
    </source>
</evidence>
<gene>
    <name evidence="10" type="ORF">GCM10009747_22090</name>
</gene>
<keyword evidence="5 7" id="KW-1133">Transmembrane helix</keyword>
<keyword evidence="11" id="KW-1185">Reference proteome</keyword>
<evidence type="ECO:0000313" key="11">
    <source>
        <dbReference type="Proteomes" id="UP001500506"/>
    </source>
</evidence>
<protein>
    <submittedName>
        <fullName evidence="10">ABC transporter ATP-binding protein</fullName>
    </submittedName>
</protein>
<dbReference type="Gene3D" id="3.40.50.300">
    <property type="entry name" value="P-loop containing nucleotide triphosphate hydrolases"/>
    <property type="match status" value="1"/>
</dbReference>
<comment type="subcellular location">
    <subcellularLocation>
        <location evidence="1">Cell membrane</location>
        <topology evidence="1">Multi-pass membrane protein</topology>
    </subcellularLocation>
</comment>
<feature type="transmembrane region" description="Helical" evidence="7">
    <location>
        <begin position="157"/>
        <end position="179"/>
    </location>
</feature>
<evidence type="ECO:0000256" key="3">
    <source>
        <dbReference type="ARBA" id="ARBA00022741"/>
    </source>
</evidence>
<accession>A0ABP4WWT8</accession>
<dbReference type="PROSITE" id="PS50893">
    <property type="entry name" value="ABC_TRANSPORTER_2"/>
    <property type="match status" value="1"/>
</dbReference>
<dbReference type="SUPFAM" id="SSF90123">
    <property type="entry name" value="ABC transporter transmembrane region"/>
    <property type="match status" value="1"/>
</dbReference>
<dbReference type="Pfam" id="PF00005">
    <property type="entry name" value="ABC_tran"/>
    <property type="match status" value="1"/>
</dbReference>
<feature type="domain" description="ABC transmembrane type-1" evidence="9">
    <location>
        <begin position="30"/>
        <end position="328"/>
    </location>
</feature>
<organism evidence="10 11">
    <name type="scientific">Agromyces humatus</name>
    <dbReference type="NCBI Taxonomy" id="279573"/>
    <lineage>
        <taxon>Bacteria</taxon>
        <taxon>Bacillati</taxon>
        <taxon>Actinomycetota</taxon>
        <taxon>Actinomycetes</taxon>
        <taxon>Micrococcales</taxon>
        <taxon>Microbacteriaceae</taxon>
        <taxon>Agromyces</taxon>
    </lineage>
</organism>
<evidence type="ECO:0000259" key="8">
    <source>
        <dbReference type="PROSITE" id="PS50893"/>
    </source>
</evidence>